<organism evidence="10 11">
    <name type="scientific">Tritrichomonas musculus</name>
    <dbReference type="NCBI Taxonomy" id="1915356"/>
    <lineage>
        <taxon>Eukaryota</taxon>
        <taxon>Metamonada</taxon>
        <taxon>Parabasalia</taxon>
        <taxon>Tritrichomonadida</taxon>
        <taxon>Tritrichomonadidae</taxon>
        <taxon>Tritrichomonas</taxon>
    </lineage>
</organism>
<dbReference type="InterPro" id="IPR014782">
    <property type="entry name" value="Peptidase_M1_dom"/>
</dbReference>
<evidence type="ECO:0000259" key="9">
    <source>
        <dbReference type="Pfam" id="PF17900"/>
    </source>
</evidence>
<dbReference type="PANTHER" id="PTHR11533">
    <property type="entry name" value="PROTEASE M1 ZINC METALLOPROTEASE"/>
    <property type="match status" value="1"/>
</dbReference>
<evidence type="ECO:0008006" key="12">
    <source>
        <dbReference type="Google" id="ProtNLM"/>
    </source>
</evidence>
<keyword evidence="5" id="KW-0378">Hydrolase</keyword>
<keyword evidence="7" id="KW-0482">Metalloprotease</keyword>
<dbReference type="InterPro" id="IPR042097">
    <property type="entry name" value="Aminopeptidase_N-like_N_sf"/>
</dbReference>
<dbReference type="SUPFAM" id="SSF55486">
    <property type="entry name" value="Metalloproteases ('zincins'), catalytic domain"/>
    <property type="match status" value="1"/>
</dbReference>
<keyword evidence="4" id="KW-0479">Metal-binding</keyword>
<feature type="domain" description="Aminopeptidase N-like N-terminal" evidence="9">
    <location>
        <begin position="24"/>
        <end position="198"/>
    </location>
</feature>
<dbReference type="Gene3D" id="2.60.40.1730">
    <property type="entry name" value="tricorn interacting facor f3 domain"/>
    <property type="match status" value="1"/>
</dbReference>
<comment type="cofactor">
    <cofactor evidence="1">
        <name>Zn(2+)</name>
        <dbReference type="ChEBI" id="CHEBI:29105"/>
    </cofactor>
</comment>
<dbReference type="PRINTS" id="PR00756">
    <property type="entry name" value="ALADIPTASE"/>
</dbReference>
<evidence type="ECO:0000256" key="6">
    <source>
        <dbReference type="ARBA" id="ARBA00022833"/>
    </source>
</evidence>
<dbReference type="Pfam" id="PF17900">
    <property type="entry name" value="Peptidase_M1_N"/>
    <property type="match status" value="1"/>
</dbReference>
<dbReference type="Gene3D" id="1.10.390.10">
    <property type="entry name" value="Neutral Protease Domain 2"/>
    <property type="match status" value="1"/>
</dbReference>
<keyword evidence="11" id="KW-1185">Reference proteome</keyword>
<reference evidence="10 11" key="1">
    <citation type="submission" date="2024-04" db="EMBL/GenBank/DDBJ databases">
        <title>Tritrichomonas musculus Genome.</title>
        <authorList>
            <person name="Alves-Ferreira E."/>
            <person name="Grigg M."/>
            <person name="Lorenzi H."/>
            <person name="Galac M."/>
        </authorList>
    </citation>
    <scope>NUCLEOTIDE SEQUENCE [LARGE SCALE GENOMIC DNA]</scope>
    <source>
        <strain evidence="10 11">EAF2021</strain>
    </source>
</reference>
<sequence length="641" mass="73580">MDFSLFNAPAFSKIPAVRLSKNYVPVHYDIFIHPDIPKKTFSGKVEILVKYLNGPESERPHQMELHCDPTIIILSVVQKNHSLKFHVETDGKFIILGEDFDVNGPIAISYVGSLNHKWKGLYYVDENSCCTQFEPNDARKCFPCYDEPWAKATFSISIRHLSTLKALSNMPAISVSQSSNPNESITCFQKTPPMCTYLVAIAVGQFSCLTGNTARGLPVDVYASPENSQYLQFPLEEAIKTLNYLEEYFDMPFDLPRLQILAAKHFMFGGMENYGLIIIVEQLFLTRQTQPISPELSQSERQFLDLMNGAGFVEGMASLMQSFSLSQLSTMMDESTARLVMSSLSEPARLSLLSQVVTHEIVHMWAGDIVSPKWWDSLWLNEGFATLLPSLMFDEYHPEFTFLKLYDDSNNQATLGLDALERSRPVHGNIVSESDSFDMMSYNKAAAVLRMIRTLIGPINFRNFYRGFLKKYEHSCADSEDFLVSLTEFLSTNRSDEEHFNFDVKKFFDEWIFNDGFPLIIIEENFIRQIPFSPGDDQRIWQIPLKILYGKKDSDEVKSTMVFLDKEEMEFNIDCDWLIVNPGLDSFCRVWYVGDWLQNAITNGCRFLNMREKSIFKTDQNILVCRGYIDQEDILLMQSYI</sequence>
<dbReference type="PANTHER" id="PTHR11533:SF299">
    <property type="entry name" value="AMINOPEPTIDASE"/>
    <property type="match status" value="1"/>
</dbReference>
<name>A0ABR2K405_9EUKA</name>
<evidence type="ECO:0000256" key="2">
    <source>
        <dbReference type="ARBA" id="ARBA00010136"/>
    </source>
</evidence>
<dbReference type="InterPro" id="IPR050344">
    <property type="entry name" value="Peptidase_M1_aminopeptidases"/>
</dbReference>
<dbReference type="InterPro" id="IPR034016">
    <property type="entry name" value="M1_APN-typ"/>
</dbReference>
<evidence type="ECO:0000313" key="11">
    <source>
        <dbReference type="Proteomes" id="UP001470230"/>
    </source>
</evidence>
<evidence type="ECO:0000256" key="5">
    <source>
        <dbReference type="ARBA" id="ARBA00022801"/>
    </source>
</evidence>
<evidence type="ECO:0000313" key="10">
    <source>
        <dbReference type="EMBL" id="KAK8884810.1"/>
    </source>
</evidence>
<evidence type="ECO:0000256" key="3">
    <source>
        <dbReference type="ARBA" id="ARBA00022670"/>
    </source>
</evidence>
<keyword evidence="3" id="KW-0645">Protease</keyword>
<dbReference type="Pfam" id="PF01433">
    <property type="entry name" value="Peptidase_M1"/>
    <property type="match status" value="2"/>
</dbReference>
<proteinExistence type="inferred from homology"/>
<keyword evidence="6" id="KW-0862">Zinc</keyword>
<evidence type="ECO:0000256" key="4">
    <source>
        <dbReference type="ARBA" id="ARBA00022723"/>
    </source>
</evidence>
<dbReference type="EMBL" id="JAPFFF010000008">
    <property type="protein sequence ID" value="KAK8884810.1"/>
    <property type="molecule type" value="Genomic_DNA"/>
</dbReference>
<gene>
    <name evidence="10" type="ORF">M9Y10_043930</name>
</gene>
<dbReference type="SUPFAM" id="SSF63737">
    <property type="entry name" value="Leukotriene A4 hydrolase N-terminal domain"/>
    <property type="match status" value="1"/>
</dbReference>
<protein>
    <recommendedName>
        <fullName evidence="12">Peptidase M1 membrane alanine aminopeptidase domain-containing protein</fullName>
    </recommendedName>
</protein>
<dbReference type="InterPro" id="IPR027268">
    <property type="entry name" value="Peptidase_M4/M1_CTD_sf"/>
</dbReference>
<feature type="domain" description="Peptidase M1 membrane alanine aminopeptidase" evidence="8">
    <location>
        <begin position="233"/>
        <end position="288"/>
    </location>
</feature>
<evidence type="ECO:0000256" key="7">
    <source>
        <dbReference type="ARBA" id="ARBA00023049"/>
    </source>
</evidence>
<feature type="domain" description="Peptidase M1 membrane alanine aminopeptidase" evidence="8">
    <location>
        <begin position="344"/>
        <end position="511"/>
    </location>
</feature>
<dbReference type="CDD" id="cd09601">
    <property type="entry name" value="M1_APN-Q_like"/>
    <property type="match status" value="1"/>
</dbReference>
<dbReference type="InterPro" id="IPR045357">
    <property type="entry name" value="Aminopeptidase_N-like_N"/>
</dbReference>
<dbReference type="Proteomes" id="UP001470230">
    <property type="component" value="Unassembled WGS sequence"/>
</dbReference>
<dbReference type="InterPro" id="IPR001930">
    <property type="entry name" value="Peptidase_M1"/>
</dbReference>
<evidence type="ECO:0000256" key="1">
    <source>
        <dbReference type="ARBA" id="ARBA00001947"/>
    </source>
</evidence>
<accession>A0ABR2K405</accession>
<evidence type="ECO:0000259" key="8">
    <source>
        <dbReference type="Pfam" id="PF01433"/>
    </source>
</evidence>
<comment type="caution">
    <text evidence="10">The sequence shown here is derived from an EMBL/GenBank/DDBJ whole genome shotgun (WGS) entry which is preliminary data.</text>
</comment>
<comment type="similarity">
    <text evidence="2">Belongs to the peptidase M1 family.</text>
</comment>